<dbReference type="SUPFAM" id="SSF53756">
    <property type="entry name" value="UDP-Glycosyltransferase/glycogen phosphorylase"/>
    <property type="match status" value="1"/>
</dbReference>
<dbReference type="EMBL" id="JABAIL010000008">
    <property type="protein sequence ID" value="NLR93932.1"/>
    <property type="molecule type" value="Genomic_DNA"/>
</dbReference>
<gene>
    <name evidence="1" type="ORF">HGP29_22210</name>
</gene>
<dbReference type="AlphaFoldDB" id="A0A7X8XY69"/>
<organism evidence="1 2">
    <name type="scientific">Flammeovirga agarivorans</name>
    <dbReference type="NCBI Taxonomy" id="2726742"/>
    <lineage>
        <taxon>Bacteria</taxon>
        <taxon>Pseudomonadati</taxon>
        <taxon>Bacteroidota</taxon>
        <taxon>Cytophagia</taxon>
        <taxon>Cytophagales</taxon>
        <taxon>Flammeovirgaceae</taxon>
        <taxon>Flammeovirga</taxon>
    </lineage>
</organism>
<accession>A0A7X8XY69</accession>
<dbReference type="Gene3D" id="3.40.50.2000">
    <property type="entry name" value="Glycogen Phosphorylase B"/>
    <property type="match status" value="1"/>
</dbReference>
<evidence type="ECO:0000313" key="2">
    <source>
        <dbReference type="Proteomes" id="UP000585050"/>
    </source>
</evidence>
<evidence type="ECO:0000313" key="1">
    <source>
        <dbReference type="EMBL" id="NLR93932.1"/>
    </source>
</evidence>
<dbReference type="GO" id="GO:0016740">
    <property type="term" value="F:transferase activity"/>
    <property type="evidence" value="ECO:0007669"/>
    <property type="project" value="UniProtKB-KW"/>
</dbReference>
<protein>
    <submittedName>
        <fullName evidence="1">Glycosyltransferase family 4 protein</fullName>
    </submittedName>
</protein>
<dbReference type="RefSeq" id="WP_168884636.1">
    <property type="nucleotide sequence ID" value="NZ_JABAIL010000008.1"/>
</dbReference>
<name>A0A7X8XY69_9BACT</name>
<reference evidence="1 2" key="1">
    <citation type="submission" date="2020-04" db="EMBL/GenBank/DDBJ databases">
        <title>Flammeovirga sp. SR4, a novel species isolated from seawater.</title>
        <authorList>
            <person name="Wang X."/>
        </authorList>
    </citation>
    <scope>NUCLEOTIDE SEQUENCE [LARGE SCALE GENOMIC DNA]</scope>
    <source>
        <strain evidence="1 2">SR4</strain>
    </source>
</reference>
<proteinExistence type="predicted"/>
<sequence length="393" mass="45887">MKKKIYIISQTENHLTQRGKRHTELAEVLSKKHDVTYYSSNFYHGEKEFLTREQEKEANKVLDYKLNLVRTIRYNNNISIHRVISNLIFGLKVFLSLAFKEKPKNAIIIVPSRPVELLFFISFFHKNNTLVMDVRDIWPDAFEHLSNKALLKAFTFYCNLWLKPSVKKFDKFIKTIPTFQEWIDRYAADKESKFIPLGFSETRFGSTFQYEHLLKEQEKDAPISIVYLGMLQKVIDVMPFVKAINNNPKYSLDLYGDPGIGEMYGKVKAYLEETKSTNIKIKGMLAQDEVGGVISKYDIGLQPMRARHSLPNKTFDYIANLLPIMSIGNHDTSKLVIEEGIGWATVFDENKIQEILDTIDHEVIKKKQEQMRVIRNKYSRSFFFDEVENIIRA</sequence>
<comment type="caution">
    <text evidence="1">The sequence shown here is derived from an EMBL/GenBank/DDBJ whole genome shotgun (WGS) entry which is preliminary data.</text>
</comment>
<keyword evidence="2" id="KW-1185">Reference proteome</keyword>
<keyword evidence="1" id="KW-0808">Transferase</keyword>
<dbReference type="Proteomes" id="UP000585050">
    <property type="component" value="Unassembled WGS sequence"/>
</dbReference>